<protein>
    <submittedName>
        <fullName evidence="3">RNA polymerase subunit sigma-70</fullName>
    </submittedName>
</protein>
<dbReference type="GO" id="GO:0003677">
    <property type="term" value="F:DNA binding"/>
    <property type="evidence" value="ECO:0007669"/>
    <property type="project" value="InterPro"/>
</dbReference>
<evidence type="ECO:0000313" key="3">
    <source>
        <dbReference type="EMBL" id="BAS29391.1"/>
    </source>
</evidence>
<sequence length="92" mass="9898">MQIEIRGAERLSFRERQVVALKEMGYGNQDVARRLGIGPASVATLYHRAKTKGYQVVIVLEGDPLGLFAPDDVSEENGAGEAGQGGPETEPE</sequence>
<dbReference type="EMBL" id="AP014924">
    <property type="protein sequence ID" value="BAS29391.1"/>
    <property type="molecule type" value="Genomic_DNA"/>
</dbReference>
<proteinExistence type="predicted"/>
<reference evidence="4" key="2">
    <citation type="journal article" date="2016" name="Int. J. Syst. Evol. Microbiol.">
        <title>Complete genome sequence and cell structure of Limnochorda pilosa, a Gram-negative spore-former within the phylum Firmicutes.</title>
        <authorList>
            <person name="Watanabe M."/>
            <person name="Kojima H."/>
            <person name="Fukui M."/>
        </authorList>
    </citation>
    <scope>NUCLEOTIDE SEQUENCE [LARGE SCALE GENOMIC DNA]</scope>
    <source>
        <strain evidence="4">HC45</strain>
    </source>
</reference>
<dbReference type="SUPFAM" id="SSF46894">
    <property type="entry name" value="C-terminal effector domain of the bipartite response regulators"/>
    <property type="match status" value="1"/>
</dbReference>
<dbReference type="InterPro" id="IPR016032">
    <property type="entry name" value="Sig_transdc_resp-reg_C-effctor"/>
</dbReference>
<dbReference type="OrthoDB" id="1799459at2"/>
<dbReference type="InterPro" id="IPR036388">
    <property type="entry name" value="WH-like_DNA-bd_sf"/>
</dbReference>
<dbReference type="PATRIC" id="fig|1555112.3.peg.3618"/>
<feature type="domain" description="HTH luxR-type" evidence="2">
    <location>
        <begin position="25"/>
        <end position="52"/>
    </location>
</feature>
<dbReference type="AlphaFoldDB" id="A0A0K2SQL0"/>
<dbReference type="STRING" id="1555112.LIP_3581"/>
<dbReference type="InterPro" id="IPR000792">
    <property type="entry name" value="Tscrpt_reg_LuxR_C"/>
</dbReference>
<reference evidence="4" key="1">
    <citation type="submission" date="2015-07" db="EMBL/GenBank/DDBJ databases">
        <title>Complete genome sequence and phylogenetic analysis of Limnochorda pilosa.</title>
        <authorList>
            <person name="Watanabe M."/>
            <person name="Kojima H."/>
            <person name="Fukui M."/>
        </authorList>
    </citation>
    <scope>NUCLEOTIDE SEQUENCE [LARGE SCALE GENOMIC DNA]</scope>
    <source>
        <strain evidence="4">HC45</strain>
    </source>
</reference>
<dbReference type="Pfam" id="PF08281">
    <property type="entry name" value="Sigma70_r4_2"/>
    <property type="match status" value="1"/>
</dbReference>
<dbReference type="GO" id="GO:0016987">
    <property type="term" value="F:sigma factor activity"/>
    <property type="evidence" value="ECO:0007669"/>
    <property type="project" value="InterPro"/>
</dbReference>
<dbReference type="GO" id="GO:0006352">
    <property type="term" value="P:DNA-templated transcription initiation"/>
    <property type="evidence" value="ECO:0007669"/>
    <property type="project" value="InterPro"/>
</dbReference>
<evidence type="ECO:0000259" key="2">
    <source>
        <dbReference type="PROSITE" id="PS00622"/>
    </source>
</evidence>
<dbReference type="Gene3D" id="1.10.10.10">
    <property type="entry name" value="Winged helix-like DNA-binding domain superfamily/Winged helix DNA-binding domain"/>
    <property type="match status" value="1"/>
</dbReference>
<dbReference type="InterPro" id="IPR013249">
    <property type="entry name" value="RNA_pol_sigma70_r4_t2"/>
</dbReference>
<feature type="region of interest" description="Disordered" evidence="1">
    <location>
        <begin position="69"/>
        <end position="92"/>
    </location>
</feature>
<dbReference type="KEGG" id="lpil:LIP_3581"/>
<keyword evidence="4" id="KW-1185">Reference proteome</keyword>
<accession>A0A0K2SQL0</accession>
<organism evidence="3 4">
    <name type="scientific">Limnochorda pilosa</name>
    <dbReference type="NCBI Taxonomy" id="1555112"/>
    <lineage>
        <taxon>Bacteria</taxon>
        <taxon>Bacillati</taxon>
        <taxon>Bacillota</taxon>
        <taxon>Limnochordia</taxon>
        <taxon>Limnochordales</taxon>
        <taxon>Limnochordaceae</taxon>
        <taxon>Limnochorda</taxon>
    </lineage>
</organism>
<dbReference type="PROSITE" id="PS00622">
    <property type="entry name" value="HTH_LUXR_1"/>
    <property type="match status" value="1"/>
</dbReference>
<dbReference type="Proteomes" id="UP000065807">
    <property type="component" value="Chromosome"/>
</dbReference>
<dbReference type="RefSeq" id="WP_068141052.1">
    <property type="nucleotide sequence ID" value="NZ_AP014924.1"/>
</dbReference>
<gene>
    <name evidence="3" type="ORF">LIP_3581</name>
</gene>
<name>A0A0K2SQL0_LIMPI</name>
<evidence type="ECO:0000313" key="4">
    <source>
        <dbReference type="Proteomes" id="UP000065807"/>
    </source>
</evidence>
<evidence type="ECO:0000256" key="1">
    <source>
        <dbReference type="SAM" id="MobiDB-lite"/>
    </source>
</evidence>